<sequence>MRLELPAEIEAVRERIEASIAPCLFLSPAEDGELTRTRLGGAPLLPPGVAWPRSDRGPLSFVGQLDFRELQHAAQKCAAVRELDVALPTDGVLSLFYDVEEQPWGYDPAHASGFALVYAPDPARAVDVEPPEGAIPFDEEPLVAGAGLTLPWPDDRAYASLEITGEAAERTYRDYVERFSLAQGRGIPALRQQVGGHAQWLQRDGRITAELASSGVHAGGDPRTWRSADLRRAESEAQSWRLLWQLKPEDDRFTWVDLGTLYVLIRDEDLRAQRFERAWVVFQSG</sequence>
<evidence type="ECO:0008006" key="3">
    <source>
        <dbReference type="Google" id="ProtNLM"/>
    </source>
</evidence>
<dbReference type="InterPro" id="IPR035948">
    <property type="entry name" value="YwqG-like_sf"/>
</dbReference>
<keyword evidence="2" id="KW-1185">Reference proteome</keyword>
<dbReference type="InterPro" id="IPR015315">
    <property type="entry name" value="DUF1963"/>
</dbReference>
<dbReference type="PANTHER" id="PTHR36436:SF6">
    <property type="entry name" value="SLL5081 PROTEIN"/>
    <property type="match status" value="1"/>
</dbReference>
<dbReference type="EMBL" id="CP011125">
    <property type="protein sequence ID" value="AKF05036.1"/>
    <property type="molecule type" value="Genomic_DNA"/>
</dbReference>
<dbReference type="SUPFAM" id="SSF103032">
    <property type="entry name" value="Hypothetical protein YwqG"/>
    <property type="match status" value="1"/>
</dbReference>
<proteinExistence type="predicted"/>
<accession>A0A0F6W1H6</accession>
<name>A0A0F6W1H6_9BACT</name>
<dbReference type="RefSeq" id="WP_053232312.1">
    <property type="nucleotide sequence ID" value="NZ_CP011125.1"/>
</dbReference>
<evidence type="ECO:0000313" key="2">
    <source>
        <dbReference type="Proteomes" id="UP000034883"/>
    </source>
</evidence>
<dbReference type="AlphaFoldDB" id="A0A0F6W1H6"/>
<evidence type="ECO:0000313" key="1">
    <source>
        <dbReference type="EMBL" id="AKF05036.1"/>
    </source>
</evidence>
<protein>
    <recommendedName>
        <fullName evidence="3">DUF1963 domain-containing protein</fullName>
    </recommendedName>
</protein>
<dbReference type="Proteomes" id="UP000034883">
    <property type="component" value="Chromosome"/>
</dbReference>
<organism evidence="1 2">
    <name type="scientific">Sandaracinus amylolyticus</name>
    <dbReference type="NCBI Taxonomy" id="927083"/>
    <lineage>
        <taxon>Bacteria</taxon>
        <taxon>Pseudomonadati</taxon>
        <taxon>Myxococcota</taxon>
        <taxon>Polyangia</taxon>
        <taxon>Polyangiales</taxon>
        <taxon>Sandaracinaceae</taxon>
        <taxon>Sandaracinus</taxon>
    </lineage>
</organism>
<dbReference type="Pfam" id="PF09234">
    <property type="entry name" value="DUF1963"/>
    <property type="match status" value="1"/>
</dbReference>
<dbReference type="KEGG" id="samy:DB32_002185"/>
<gene>
    <name evidence="1" type="ORF">DB32_002185</name>
</gene>
<reference evidence="1 2" key="1">
    <citation type="submission" date="2015-03" db="EMBL/GenBank/DDBJ databases">
        <title>Genome assembly of Sandaracinus amylolyticus DSM 53668.</title>
        <authorList>
            <person name="Sharma G."/>
            <person name="Subramanian S."/>
        </authorList>
    </citation>
    <scope>NUCLEOTIDE SEQUENCE [LARGE SCALE GENOMIC DNA]</scope>
    <source>
        <strain evidence="1 2">DSM 53668</strain>
    </source>
</reference>
<dbReference type="STRING" id="927083.DB32_002185"/>
<dbReference type="OrthoDB" id="4929513at2"/>
<dbReference type="Gene3D" id="2.30.320.10">
    <property type="entry name" value="YwqG-like"/>
    <property type="match status" value="1"/>
</dbReference>
<dbReference type="PANTHER" id="PTHR36436">
    <property type="entry name" value="SLL5081 PROTEIN"/>
    <property type="match status" value="1"/>
</dbReference>